<feature type="region of interest" description="Disordered" evidence="1">
    <location>
        <begin position="401"/>
        <end position="437"/>
    </location>
</feature>
<gene>
    <name evidence="3" type="ORF">J1C48_10630</name>
</gene>
<dbReference type="Pfam" id="PF13692">
    <property type="entry name" value="Glyco_trans_1_4"/>
    <property type="match status" value="1"/>
</dbReference>
<protein>
    <submittedName>
        <fullName evidence="3">Glycosyltransferase family 4 protein</fullName>
    </submittedName>
</protein>
<evidence type="ECO:0000313" key="3">
    <source>
        <dbReference type="EMBL" id="MBO0663032.1"/>
    </source>
</evidence>
<dbReference type="Pfam" id="PF13579">
    <property type="entry name" value="Glyco_trans_4_4"/>
    <property type="match status" value="1"/>
</dbReference>
<sequence>MKGQTVDQAGHHQATSASPARIPSAGGQRIVVIASLTKSLVNFRLELLRAMVAEGHKVVALAPDDDRSAIASLAEIGVGFQQIPMARTGTNPWIDLKTLATIWRALREQKPDVLLAYTMKPIIYGGLAARWAGVPRRFALFTGFGYVFGEARPTRRMAALRRLSIRLYRAALVGMPTVFAYNDADAEDIHRHGMISPKTRMVMVAGSGVDLDRFRQSIPPSGPPRFLLVARLLREKGIEEFALAAQRLKATFPKARFQILGPFDPSPSGVPANDVDRWIRSGAIDYLGEVADVRPLLTACSVFVLPSYYREGIPRAALEALAVGRAIVTTTAPGCRETVIQGINGFQVEPRSVDALESAMHRLLETPKLIDEMGARSRRIAETRFDVHRVNRALMAEMGLLRPGAPADQSPAPASRGDAPRRTPMPAIQPAMSARPE</sequence>
<dbReference type="PANTHER" id="PTHR45947:SF3">
    <property type="entry name" value="SULFOQUINOVOSYL TRANSFERASE SQD2"/>
    <property type="match status" value="1"/>
</dbReference>
<dbReference type="Gene3D" id="3.40.50.2000">
    <property type="entry name" value="Glycogen Phosphorylase B"/>
    <property type="match status" value="2"/>
</dbReference>
<evidence type="ECO:0000256" key="1">
    <source>
        <dbReference type="SAM" id="MobiDB-lite"/>
    </source>
</evidence>
<comment type="caution">
    <text evidence="3">The sequence shown here is derived from an EMBL/GenBank/DDBJ whole genome shotgun (WGS) entry which is preliminary data.</text>
</comment>
<dbReference type="SUPFAM" id="SSF53756">
    <property type="entry name" value="UDP-Glycosyltransferase/glycogen phosphorylase"/>
    <property type="match status" value="1"/>
</dbReference>
<dbReference type="Proteomes" id="UP000664122">
    <property type="component" value="Unassembled WGS sequence"/>
</dbReference>
<evidence type="ECO:0000313" key="4">
    <source>
        <dbReference type="Proteomes" id="UP000664122"/>
    </source>
</evidence>
<feature type="region of interest" description="Disordered" evidence="1">
    <location>
        <begin position="1"/>
        <end position="22"/>
    </location>
</feature>
<dbReference type="RefSeq" id="WP_207257821.1">
    <property type="nucleotide sequence ID" value="NZ_JAFMPP010000008.1"/>
</dbReference>
<dbReference type="PANTHER" id="PTHR45947">
    <property type="entry name" value="SULFOQUINOVOSYL TRANSFERASE SQD2"/>
    <property type="match status" value="1"/>
</dbReference>
<evidence type="ECO:0000259" key="2">
    <source>
        <dbReference type="Pfam" id="PF13579"/>
    </source>
</evidence>
<dbReference type="AlphaFoldDB" id="A0A939G0P5"/>
<accession>A0A939G0P5</accession>
<feature type="domain" description="Glycosyltransferase subfamily 4-like N-terminal" evidence="2">
    <location>
        <begin position="45"/>
        <end position="204"/>
    </location>
</feature>
<dbReference type="InterPro" id="IPR050194">
    <property type="entry name" value="Glycosyltransferase_grp1"/>
</dbReference>
<organism evidence="3 4">
    <name type="scientific">Jiella flava</name>
    <dbReference type="NCBI Taxonomy" id="2816857"/>
    <lineage>
        <taxon>Bacteria</taxon>
        <taxon>Pseudomonadati</taxon>
        <taxon>Pseudomonadota</taxon>
        <taxon>Alphaproteobacteria</taxon>
        <taxon>Hyphomicrobiales</taxon>
        <taxon>Aurantimonadaceae</taxon>
        <taxon>Jiella</taxon>
    </lineage>
</organism>
<reference evidence="3" key="1">
    <citation type="submission" date="2021-03" db="EMBL/GenBank/DDBJ databases">
        <title>Whole genome sequence of Jiella sp. CQZ9-1.</title>
        <authorList>
            <person name="Tuo L."/>
        </authorList>
    </citation>
    <scope>NUCLEOTIDE SEQUENCE</scope>
    <source>
        <strain evidence="3">CQZ9-1</strain>
    </source>
</reference>
<name>A0A939G0P5_9HYPH</name>
<keyword evidence="4" id="KW-1185">Reference proteome</keyword>
<dbReference type="GO" id="GO:0016757">
    <property type="term" value="F:glycosyltransferase activity"/>
    <property type="evidence" value="ECO:0007669"/>
    <property type="project" value="InterPro"/>
</dbReference>
<dbReference type="EMBL" id="JAFMPP010000008">
    <property type="protein sequence ID" value="MBO0663032.1"/>
    <property type="molecule type" value="Genomic_DNA"/>
</dbReference>
<dbReference type="CDD" id="cd03808">
    <property type="entry name" value="GT4_CapM-like"/>
    <property type="match status" value="1"/>
</dbReference>
<dbReference type="InterPro" id="IPR028098">
    <property type="entry name" value="Glyco_trans_4-like_N"/>
</dbReference>
<proteinExistence type="predicted"/>